<dbReference type="InterPro" id="IPR010920">
    <property type="entry name" value="LSM_dom_sf"/>
</dbReference>
<dbReference type="AlphaFoldDB" id="A0AAW6TCQ4"/>
<dbReference type="EMBL" id="JASATX010000006">
    <property type="protein sequence ID" value="MDI2099603.1"/>
    <property type="molecule type" value="Genomic_DNA"/>
</dbReference>
<dbReference type="InterPro" id="IPR006685">
    <property type="entry name" value="MscS_channel_2nd"/>
</dbReference>
<dbReference type="PANTHER" id="PTHR30566:SF25">
    <property type="entry name" value="INNER MEMBRANE PROTEIN"/>
    <property type="match status" value="1"/>
</dbReference>
<keyword evidence="4" id="KW-1185">Reference proteome</keyword>
<feature type="transmembrane region" description="Helical" evidence="1">
    <location>
        <begin position="55"/>
        <end position="72"/>
    </location>
</feature>
<dbReference type="RefSeq" id="WP_281489397.1">
    <property type="nucleotide sequence ID" value="NZ_JASATX010000006.1"/>
</dbReference>
<proteinExistence type="predicted"/>
<dbReference type="GO" id="GO:0016020">
    <property type="term" value="C:membrane"/>
    <property type="evidence" value="ECO:0007669"/>
    <property type="project" value="InterPro"/>
</dbReference>
<feature type="transmembrane region" description="Helical" evidence="1">
    <location>
        <begin position="12"/>
        <end position="34"/>
    </location>
</feature>
<organism evidence="3 4">
    <name type="scientific">Ruicaihuangia caeni</name>
    <dbReference type="NCBI Taxonomy" id="3042517"/>
    <lineage>
        <taxon>Bacteria</taxon>
        <taxon>Bacillati</taxon>
        <taxon>Actinomycetota</taxon>
        <taxon>Actinomycetes</taxon>
        <taxon>Micrococcales</taxon>
        <taxon>Microbacteriaceae</taxon>
        <taxon>Ruicaihuangia</taxon>
    </lineage>
</organism>
<evidence type="ECO:0000259" key="2">
    <source>
        <dbReference type="Pfam" id="PF00924"/>
    </source>
</evidence>
<evidence type="ECO:0000313" key="3">
    <source>
        <dbReference type="EMBL" id="MDI2099603.1"/>
    </source>
</evidence>
<keyword evidence="1" id="KW-0812">Transmembrane</keyword>
<feature type="transmembrane region" description="Helical" evidence="1">
    <location>
        <begin position="130"/>
        <end position="151"/>
    </location>
</feature>
<accession>A0AAW6TCQ4</accession>
<gene>
    <name evidence="3" type="ORF">QF206_11575</name>
</gene>
<feature type="transmembrane region" description="Helical" evidence="1">
    <location>
        <begin position="157"/>
        <end position="176"/>
    </location>
</feature>
<reference evidence="3 4" key="1">
    <citation type="submission" date="2023-04" db="EMBL/GenBank/DDBJ databases">
        <title>Klugiella caeni sp. nov. isolated from the sludge of biochemical tank.</title>
        <authorList>
            <person name="Geng K."/>
        </authorList>
    </citation>
    <scope>NUCLEOTIDE SEQUENCE [LARGE SCALE GENOMIC DNA]</scope>
    <source>
        <strain evidence="3 4">YN-L-19</strain>
    </source>
</reference>
<evidence type="ECO:0000256" key="1">
    <source>
        <dbReference type="SAM" id="Phobius"/>
    </source>
</evidence>
<dbReference type="GO" id="GO:0055085">
    <property type="term" value="P:transmembrane transport"/>
    <property type="evidence" value="ECO:0007669"/>
    <property type="project" value="InterPro"/>
</dbReference>
<feature type="domain" description="Mechanosensitive ion channel MscS" evidence="2">
    <location>
        <begin position="179"/>
        <end position="245"/>
    </location>
</feature>
<sequence length="355" mass="38948">MPFSGLDPWLNTLIVMLIAVVIAVAAAVAARIVVAGVARRHPALRAAYQRVRPRLDLLLLLIAVWIAGGMTAPAKQSWWPAISHAFLIACVITGAWLLAGLVSIGLERLTHRYTAVVGAQGRRMRTQLTVIKRLVIVIIAVLAMGAVLFSFPEVRAIGTSVLASAGIVSIIAGLAAQSTLGNLIAGIQLAFSDAIRVGDVVVVEDEWGTIGEITLSYVVVHVWDERRLVLPCTYFTTQPFESWTRRSDLILGTIEFDLDWRVPLEAFREEFNRVIDASELWDRRASSLVITDATGGHVRVRALISARNSDEQWSLRCLVREAMVEWVRREHPEALPVSRVELTATPAVRAEEASA</sequence>
<evidence type="ECO:0000313" key="4">
    <source>
        <dbReference type="Proteomes" id="UP001321506"/>
    </source>
</evidence>
<dbReference type="Pfam" id="PF00924">
    <property type="entry name" value="MS_channel_2nd"/>
    <property type="match status" value="1"/>
</dbReference>
<dbReference type="Proteomes" id="UP001321506">
    <property type="component" value="Unassembled WGS sequence"/>
</dbReference>
<feature type="transmembrane region" description="Helical" evidence="1">
    <location>
        <begin position="78"/>
        <end position="102"/>
    </location>
</feature>
<dbReference type="PANTHER" id="PTHR30566">
    <property type="entry name" value="YNAI-RELATED MECHANOSENSITIVE ION CHANNEL"/>
    <property type="match status" value="1"/>
</dbReference>
<dbReference type="Gene3D" id="1.10.287.1260">
    <property type="match status" value="1"/>
</dbReference>
<comment type="caution">
    <text evidence="3">The sequence shown here is derived from an EMBL/GenBank/DDBJ whole genome shotgun (WGS) entry which is preliminary data.</text>
</comment>
<protein>
    <submittedName>
        <fullName evidence="3">Mechanosensitive ion channel family protein</fullName>
    </submittedName>
</protein>
<name>A0AAW6TCQ4_9MICO</name>
<keyword evidence="1" id="KW-1133">Transmembrane helix</keyword>
<keyword evidence="1" id="KW-0472">Membrane</keyword>
<dbReference type="SUPFAM" id="SSF50182">
    <property type="entry name" value="Sm-like ribonucleoproteins"/>
    <property type="match status" value="1"/>
</dbReference>